<evidence type="ECO:0000313" key="10">
    <source>
        <dbReference type="EMBL" id="SDL93644.1"/>
    </source>
</evidence>
<sequence>MDARTRPASGATPGLALDAATTGGTSADFKEKQDPAHMNQGPVATFSIAPPGRWLLALALLLAVVLLAFAAGKYPISPAQLGQALWARLAGAPSSLPPAIDTVVWNIRLPRVAAGLLVGAALAAAGAAYQGMFRNPLVSPDILGVSAGAGLGAVLGIYFGLPLALVQALAFGGGLAAVGAVLAVALLVRRHDAVLVLVLAGVAVGALLGAGISLIKILADPTTQLPSITFWLLGGLNAVTTGDLLATLPALLAGIVPLVLLRWRVNLLSLPDEEAQALGVPVARLRRVLVAAATLSTAAAVSLTGIIGWVGLVVPHMARLLVGPEFSRLLPASLLLGAGFLVAADTLARTAASIELPLGILTALAGAPFFLFLLARSGGRE</sequence>
<dbReference type="PANTHER" id="PTHR30472:SF70">
    <property type="entry name" value="MOLYBDATE IMPORT SYSTEM PERMEASE PROTEIN MOLB"/>
    <property type="match status" value="1"/>
</dbReference>
<protein>
    <submittedName>
        <fullName evidence="10">Iron complex transport system permease protein</fullName>
    </submittedName>
</protein>
<feature type="transmembrane region" description="Helical" evidence="9">
    <location>
        <begin position="54"/>
        <end position="72"/>
    </location>
</feature>
<dbReference type="Gene3D" id="1.10.3470.10">
    <property type="entry name" value="ABC transporter involved in vitamin B12 uptake, BtuC"/>
    <property type="match status" value="1"/>
</dbReference>
<dbReference type="Proteomes" id="UP000198552">
    <property type="component" value="Unassembled WGS sequence"/>
</dbReference>
<dbReference type="Pfam" id="PF01032">
    <property type="entry name" value="FecCD"/>
    <property type="match status" value="1"/>
</dbReference>
<accession>A0A1G9P4L0</accession>
<dbReference type="GO" id="GO:0033214">
    <property type="term" value="P:siderophore-iron import into cell"/>
    <property type="evidence" value="ECO:0007669"/>
    <property type="project" value="TreeGrafter"/>
</dbReference>
<keyword evidence="7 9" id="KW-0472">Membrane</keyword>
<name>A0A1G9P4L0_9BURK</name>
<dbReference type="CDD" id="cd06550">
    <property type="entry name" value="TM_ABC_iron-siderophores_like"/>
    <property type="match status" value="1"/>
</dbReference>
<feature type="transmembrane region" description="Helical" evidence="9">
    <location>
        <begin position="356"/>
        <end position="375"/>
    </location>
</feature>
<dbReference type="FunFam" id="1.10.3470.10:FF:000001">
    <property type="entry name" value="Vitamin B12 ABC transporter permease BtuC"/>
    <property type="match status" value="1"/>
</dbReference>
<gene>
    <name evidence="10" type="ORF">SAMN05428957_101192</name>
</gene>
<proteinExistence type="inferred from homology"/>
<dbReference type="PANTHER" id="PTHR30472">
    <property type="entry name" value="FERRIC ENTEROBACTIN TRANSPORT SYSTEM PERMEASE PROTEIN"/>
    <property type="match status" value="1"/>
</dbReference>
<feature type="transmembrane region" description="Helical" evidence="9">
    <location>
        <begin position="194"/>
        <end position="218"/>
    </location>
</feature>
<dbReference type="GO" id="GO:0005886">
    <property type="term" value="C:plasma membrane"/>
    <property type="evidence" value="ECO:0007669"/>
    <property type="project" value="UniProtKB-SubCell"/>
</dbReference>
<feature type="transmembrane region" description="Helical" evidence="9">
    <location>
        <begin position="112"/>
        <end position="130"/>
    </location>
</feature>
<feature type="transmembrane region" description="Helical" evidence="9">
    <location>
        <begin position="168"/>
        <end position="188"/>
    </location>
</feature>
<reference evidence="11" key="1">
    <citation type="submission" date="2016-10" db="EMBL/GenBank/DDBJ databases">
        <authorList>
            <person name="Varghese N."/>
            <person name="Submissions S."/>
        </authorList>
    </citation>
    <scope>NUCLEOTIDE SEQUENCE [LARGE SCALE GENOMIC DNA]</scope>
    <source>
        <strain evidence="11">EPL6</strain>
    </source>
</reference>
<evidence type="ECO:0000313" key="11">
    <source>
        <dbReference type="Proteomes" id="UP000198552"/>
    </source>
</evidence>
<evidence type="ECO:0000256" key="5">
    <source>
        <dbReference type="ARBA" id="ARBA00022692"/>
    </source>
</evidence>
<keyword evidence="3" id="KW-0813">Transport</keyword>
<evidence type="ECO:0000256" key="6">
    <source>
        <dbReference type="ARBA" id="ARBA00022989"/>
    </source>
</evidence>
<evidence type="ECO:0000256" key="7">
    <source>
        <dbReference type="ARBA" id="ARBA00023136"/>
    </source>
</evidence>
<evidence type="ECO:0000256" key="9">
    <source>
        <dbReference type="SAM" id="Phobius"/>
    </source>
</evidence>
<organism evidence="10 11">
    <name type="scientific">Oryzisolibacter propanilivorax</name>
    <dbReference type="NCBI Taxonomy" id="1527607"/>
    <lineage>
        <taxon>Bacteria</taxon>
        <taxon>Pseudomonadati</taxon>
        <taxon>Pseudomonadota</taxon>
        <taxon>Betaproteobacteria</taxon>
        <taxon>Burkholderiales</taxon>
        <taxon>Comamonadaceae</taxon>
        <taxon>Oryzisolibacter</taxon>
    </lineage>
</organism>
<evidence type="ECO:0000256" key="2">
    <source>
        <dbReference type="ARBA" id="ARBA00007935"/>
    </source>
</evidence>
<evidence type="ECO:0000256" key="1">
    <source>
        <dbReference type="ARBA" id="ARBA00004651"/>
    </source>
</evidence>
<dbReference type="AlphaFoldDB" id="A0A1G9P4L0"/>
<feature type="transmembrane region" description="Helical" evidence="9">
    <location>
        <begin position="230"/>
        <end position="260"/>
    </location>
</feature>
<comment type="subcellular location">
    <subcellularLocation>
        <location evidence="1">Cell membrane</location>
        <topology evidence="1">Multi-pass membrane protein</topology>
    </subcellularLocation>
</comment>
<dbReference type="InterPro" id="IPR000522">
    <property type="entry name" value="ABC_transptr_permease_BtuC"/>
</dbReference>
<dbReference type="STRING" id="1527607.SAMN05428957_101192"/>
<dbReference type="SUPFAM" id="SSF81345">
    <property type="entry name" value="ABC transporter involved in vitamin B12 uptake, BtuC"/>
    <property type="match status" value="1"/>
</dbReference>
<keyword evidence="5 9" id="KW-0812">Transmembrane</keyword>
<feature type="transmembrane region" description="Helical" evidence="9">
    <location>
        <begin position="142"/>
        <end position="161"/>
    </location>
</feature>
<dbReference type="GO" id="GO:0022857">
    <property type="term" value="F:transmembrane transporter activity"/>
    <property type="evidence" value="ECO:0007669"/>
    <property type="project" value="InterPro"/>
</dbReference>
<dbReference type="EMBL" id="FNHP01000001">
    <property type="protein sequence ID" value="SDL93644.1"/>
    <property type="molecule type" value="Genomic_DNA"/>
</dbReference>
<feature type="region of interest" description="Disordered" evidence="8">
    <location>
        <begin position="1"/>
        <end position="36"/>
    </location>
</feature>
<feature type="transmembrane region" description="Helical" evidence="9">
    <location>
        <begin position="288"/>
        <end position="314"/>
    </location>
</feature>
<dbReference type="InterPro" id="IPR037294">
    <property type="entry name" value="ABC_BtuC-like"/>
</dbReference>
<feature type="transmembrane region" description="Helical" evidence="9">
    <location>
        <begin position="326"/>
        <end position="344"/>
    </location>
</feature>
<comment type="similarity">
    <text evidence="2">Belongs to the binding-protein-dependent transport system permease family. FecCD subfamily.</text>
</comment>
<evidence type="ECO:0000256" key="8">
    <source>
        <dbReference type="SAM" id="MobiDB-lite"/>
    </source>
</evidence>
<keyword evidence="6 9" id="KW-1133">Transmembrane helix</keyword>
<evidence type="ECO:0000256" key="3">
    <source>
        <dbReference type="ARBA" id="ARBA00022448"/>
    </source>
</evidence>
<keyword evidence="4" id="KW-1003">Cell membrane</keyword>
<keyword evidence="11" id="KW-1185">Reference proteome</keyword>
<evidence type="ECO:0000256" key="4">
    <source>
        <dbReference type="ARBA" id="ARBA00022475"/>
    </source>
</evidence>